<protein>
    <submittedName>
        <fullName evidence="2">Uncharacterized protein</fullName>
    </submittedName>
</protein>
<keyword evidence="1" id="KW-1133">Transmembrane helix</keyword>
<organism evidence="2 3">
    <name type="scientific">Alloprevotella rava</name>
    <dbReference type="NCBI Taxonomy" id="671218"/>
    <lineage>
        <taxon>Bacteria</taxon>
        <taxon>Pseudomonadati</taxon>
        <taxon>Bacteroidota</taxon>
        <taxon>Bacteroidia</taxon>
        <taxon>Bacteroidales</taxon>
        <taxon>Prevotellaceae</taxon>
        <taxon>Alloprevotella</taxon>
    </lineage>
</organism>
<evidence type="ECO:0000313" key="3">
    <source>
        <dbReference type="Proteomes" id="UP000541425"/>
    </source>
</evidence>
<reference evidence="2 3" key="1">
    <citation type="submission" date="2020-08" db="EMBL/GenBank/DDBJ databases">
        <title>Genomic Encyclopedia of Type Strains, Phase IV (KMG-IV): sequencing the most valuable type-strain genomes for metagenomic binning, comparative biology and taxonomic classification.</title>
        <authorList>
            <person name="Goeker M."/>
        </authorList>
    </citation>
    <scope>NUCLEOTIDE SEQUENCE [LARGE SCALE GENOMIC DNA]</scope>
    <source>
        <strain evidence="2 3">DSM 22548</strain>
    </source>
</reference>
<name>A0A7W5UEX8_9BACT</name>
<feature type="transmembrane region" description="Helical" evidence="1">
    <location>
        <begin position="64"/>
        <end position="88"/>
    </location>
</feature>
<feature type="transmembrane region" description="Helical" evidence="1">
    <location>
        <begin position="20"/>
        <end position="43"/>
    </location>
</feature>
<evidence type="ECO:0000256" key="1">
    <source>
        <dbReference type="SAM" id="Phobius"/>
    </source>
</evidence>
<dbReference type="EMBL" id="JACICA010000006">
    <property type="protein sequence ID" value="MBB3702899.1"/>
    <property type="molecule type" value="Genomic_DNA"/>
</dbReference>
<keyword evidence="1" id="KW-0812">Transmembrane</keyword>
<dbReference type="Proteomes" id="UP000541425">
    <property type="component" value="Unassembled WGS sequence"/>
</dbReference>
<comment type="caution">
    <text evidence="2">The sequence shown here is derived from an EMBL/GenBank/DDBJ whole genome shotgun (WGS) entry which is preliminary data.</text>
</comment>
<evidence type="ECO:0000313" key="2">
    <source>
        <dbReference type="EMBL" id="MBB3702899.1"/>
    </source>
</evidence>
<sequence>MSADSLIASVDTIRKPADTIRIFLALLIVLEIKSVRGSIFSFGEWRVFRRIVLKVGKGSGFSCVFLRQYISFCYFHFAIYGIVFTFGLSNISQTNSKNVILWQKRKPPA</sequence>
<proteinExistence type="predicted"/>
<gene>
    <name evidence="2" type="ORF">FHS60_001372</name>
</gene>
<dbReference type="AlphaFoldDB" id="A0A7W5UEX8"/>
<accession>A0A7W5UEX8</accession>
<keyword evidence="1" id="KW-0472">Membrane</keyword>